<evidence type="ECO:0000313" key="1">
    <source>
        <dbReference type="EMBL" id="NNG39233.1"/>
    </source>
</evidence>
<sequence>MLGMLRIDGPATASQLAQRLGLNSGATSYHLRQLAEAGLITDDESRGSKRDRWWKAAHRTTTTEPSRVDDPEERAVMGSYHAVVARSASQEIERAAAEVEELPREWQDLVEASDWHARLTPRQVRCIKDAVHEILTDGTAGDDESADAALVTFQFHAFPRPGTLVHRDDAES</sequence>
<gene>
    <name evidence="1" type="ORF">HJ588_08090</name>
</gene>
<name>A0A849AH27_9MICO</name>
<dbReference type="EMBL" id="JABENB010000001">
    <property type="protein sequence ID" value="NNG39233.1"/>
    <property type="molecule type" value="Genomic_DNA"/>
</dbReference>
<dbReference type="Gene3D" id="1.10.10.10">
    <property type="entry name" value="Winged helix-like DNA-binding domain superfamily/Winged helix DNA-binding domain"/>
    <property type="match status" value="1"/>
</dbReference>
<accession>A0A849AH27</accession>
<reference evidence="1 2" key="1">
    <citation type="submission" date="2020-05" db="EMBL/GenBank/DDBJ databases">
        <title>Flexivirga sp. ID2601S isolated from air conditioner.</title>
        <authorList>
            <person name="Kim D.H."/>
        </authorList>
    </citation>
    <scope>NUCLEOTIDE SEQUENCE [LARGE SCALE GENOMIC DNA]</scope>
    <source>
        <strain evidence="1 2">ID2601S</strain>
    </source>
</reference>
<organism evidence="1 2">
    <name type="scientific">Flexivirga aerilata</name>
    <dbReference type="NCBI Taxonomy" id="1656889"/>
    <lineage>
        <taxon>Bacteria</taxon>
        <taxon>Bacillati</taxon>
        <taxon>Actinomycetota</taxon>
        <taxon>Actinomycetes</taxon>
        <taxon>Micrococcales</taxon>
        <taxon>Dermacoccaceae</taxon>
        <taxon>Flexivirga</taxon>
    </lineage>
</organism>
<keyword evidence="2" id="KW-1185">Reference proteome</keyword>
<dbReference type="AlphaFoldDB" id="A0A849AH27"/>
<evidence type="ECO:0000313" key="2">
    <source>
        <dbReference type="Proteomes" id="UP000557772"/>
    </source>
</evidence>
<dbReference type="InterPro" id="IPR011991">
    <property type="entry name" value="ArsR-like_HTH"/>
</dbReference>
<protein>
    <submittedName>
        <fullName evidence="1">Helix-turn-helix domain-containing protein</fullName>
    </submittedName>
</protein>
<dbReference type="CDD" id="cd00090">
    <property type="entry name" value="HTH_ARSR"/>
    <property type="match status" value="1"/>
</dbReference>
<proteinExistence type="predicted"/>
<dbReference type="InterPro" id="IPR036388">
    <property type="entry name" value="WH-like_DNA-bd_sf"/>
</dbReference>
<dbReference type="Proteomes" id="UP000557772">
    <property type="component" value="Unassembled WGS sequence"/>
</dbReference>
<dbReference type="SUPFAM" id="SSF46785">
    <property type="entry name" value="Winged helix' DNA-binding domain"/>
    <property type="match status" value="1"/>
</dbReference>
<dbReference type="InterPro" id="IPR036390">
    <property type="entry name" value="WH_DNA-bd_sf"/>
</dbReference>
<comment type="caution">
    <text evidence="1">The sequence shown here is derived from an EMBL/GenBank/DDBJ whole genome shotgun (WGS) entry which is preliminary data.</text>
</comment>
<dbReference type="Pfam" id="PF12840">
    <property type="entry name" value="HTH_20"/>
    <property type="match status" value="1"/>
</dbReference>